<protein>
    <submittedName>
        <fullName evidence="8">Prolipoprotein diacylglyceryl transferase</fullName>
    </submittedName>
</protein>
<dbReference type="Pfam" id="PF01790">
    <property type="entry name" value="LGT"/>
    <property type="match status" value="1"/>
</dbReference>
<keyword evidence="5 7" id="KW-1133">Transmembrane helix</keyword>
<keyword evidence="9" id="KW-1185">Reference proteome</keyword>
<name>A0ABS9JZ73_9RHOO</name>
<comment type="caution">
    <text evidence="8">The sequence shown here is derived from an EMBL/GenBank/DDBJ whole genome shotgun (WGS) entry which is preliminary data.</text>
</comment>
<feature type="transmembrane region" description="Helical" evidence="7">
    <location>
        <begin position="157"/>
        <end position="177"/>
    </location>
</feature>
<feature type="transmembrane region" description="Helical" evidence="7">
    <location>
        <begin position="214"/>
        <end position="239"/>
    </location>
</feature>
<organism evidence="8 9">
    <name type="scientific">Dechloromonas hankyongensis</name>
    <dbReference type="NCBI Taxonomy" id="2908002"/>
    <lineage>
        <taxon>Bacteria</taxon>
        <taxon>Pseudomonadati</taxon>
        <taxon>Pseudomonadota</taxon>
        <taxon>Betaproteobacteria</taxon>
        <taxon>Rhodocyclales</taxon>
        <taxon>Azonexaceae</taxon>
        <taxon>Dechloromonas</taxon>
    </lineage>
</organism>
<evidence type="ECO:0000256" key="4">
    <source>
        <dbReference type="ARBA" id="ARBA00022692"/>
    </source>
</evidence>
<evidence type="ECO:0000313" key="8">
    <source>
        <dbReference type="EMBL" id="MCG2576200.1"/>
    </source>
</evidence>
<feature type="transmembrane region" description="Helical" evidence="7">
    <location>
        <begin position="6"/>
        <end position="28"/>
    </location>
</feature>
<keyword evidence="4 7" id="KW-0812">Transmembrane</keyword>
<evidence type="ECO:0000256" key="1">
    <source>
        <dbReference type="ARBA" id="ARBA00007150"/>
    </source>
</evidence>
<evidence type="ECO:0000256" key="5">
    <source>
        <dbReference type="ARBA" id="ARBA00022989"/>
    </source>
</evidence>
<dbReference type="PANTHER" id="PTHR30589:SF0">
    <property type="entry name" value="PHOSPHATIDYLGLYCEROL--PROLIPOPROTEIN DIACYLGLYCERYL TRANSFERASE"/>
    <property type="match status" value="1"/>
</dbReference>
<feature type="transmembrane region" description="Helical" evidence="7">
    <location>
        <begin position="40"/>
        <end position="60"/>
    </location>
</feature>
<accession>A0ABS9JZ73</accession>
<feature type="transmembrane region" description="Helical" evidence="7">
    <location>
        <begin position="114"/>
        <end position="137"/>
    </location>
</feature>
<evidence type="ECO:0000256" key="2">
    <source>
        <dbReference type="ARBA" id="ARBA00022475"/>
    </source>
</evidence>
<evidence type="ECO:0000256" key="3">
    <source>
        <dbReference type="ARBA" id="ARBA00022679"/>
    </source>
</evidence>
<feature type="transmembrane region" description="Helical" evidence="7">
    <location>
        <begin position="80"/>
        <end position="102"/>
    </location>
</feature>
<dbReference type="InterPro" id="IPR001640">
    <property type="entry name" value="Lgt"/>
</dbReference>
<evidence type="ECO:0000313" key="9">
    <source>
        <dbReference type="Proteomes" id="UP001165384"/>
    </source>
</evidence>
<keyword evidence="2" id="KW-1003">Cell membrane</keyword>
<evidence type="ECO:0000256" key="6">
    <source>
        <dbReference type="ARBA" id="ARBA00023136"/>
    </source>
</evidence>
<dbReference type="PANTHER" id="PTHR30589">
    <property type="entry name" value="PROLIPOPROTEIN DIACYLGLYCERYL TRANSFERASE"/>
    <property type="match status" value="1"/>
</dbReference>
<dbReference type="GO" id="GO:0016740">
    <property type="term" value="F:transferase activity"/>
    <property type="evidence" value="ECO:0007669"/>
    <property type="project" value="UniProtKB-KW"/>
</dbReference>
<keyword evidence="3 8" id="KW-0808">Transferase</keyword>
<dbReference type="Proteomes" id="UP001165384">
    <property type="component" value="Unassembled WGS sequence"/>
</dbReference>
<gene>
    <name evidence="8" type="ORF">LZ012_04235</name>
</gene>
<feature type="transmembrane region" description="Helical" evidence="7">
    <location>
        <begin position="184"/>
        <end position="202"/>
    </location>
</feature>
<sequence length="255" mass="27579">MSFIPAEQAALVHGIFEMLALVVGAAYYRLLRRRSGGGSILHGAGFVVAAGCVFGAAIGNKLVFWVEMPHLLAQYWTTPTVLFGGQSMVGGLLGGLIGVEIAKKLNGIAQSTGDAFVFPVLLGLMIGRAGCFLAGLADGTYGNPSGLPWAIDFGDGIPRHPTQLYEILFAGLLWWGLATARQRLALPPGLLFKLMLIAYLAWRLLVDAIKPIPYAYPFGLSGIQWVCLVGLVIYLPVVWRQWVSVLMRHTEKRAQ</sequence>
<dbReference type="EMBL" id="JAKLTN010000001">
    <property type="protein sequence ID" value="MCG2576200.1"/>
    <property type="molecule type" value="Genomic_DNA"/>
</dbReference>
<reference evidence="8" key="1">
    <citation type="submission" date="2022-01" db="EMBL/GenBank/DDBJ databases">
        <authorList>
            <person name="Jo J.-H."/>
            <person name="Im W.-T."/>
        </authorList>
    </citation>
    <scope>NUCLEOTIDE SEQUENCE</scope>
    <source>
        <strain evidence="8">XY25</strain>
    </source>
</reference>
<comment type="similarity">
    <text evidence="1">Belongs to the Lgt family.</text>
</comment>
<evidence type="ECO:0000256" key="7">
    <source>
        <dbReference type="SAM" id="Phobius"/>
    </source>
</evidence>
<keyword evidence="6 7" id="KW-0472">Membrane</keyword>
<dbReference type="RefSeq" id="WP_275707846.1">
    <property type="nucleotide sequence ID" value="NZ_JAKLTN010000001.1"/>
</dbReference>
<proteinExistence type="inferred from homology"/>